<organism evidence="1 2">
    <name type="scientific">Ramlibacter henchirensis</name>
    <dbReference type="NCBI Taxonomy" id="204072"/>
    <lineage>
        <taxon>Bacteria</taxon>
        <taxon>Pseudomonadati</taxon>
        <taxon>Pseudomonadota</taxon>
        <taxon>Betaproteobacteria</taxon>
        <taxon>Burkholderiales</taxon>
        <taxon>Comamonadaceae</taxon>
        <taxon>Ramlibacter</taxon>
    </lineage>
</organism>
<protein>
    <submittedName>
        <fullName evidence="1">Translesion DNA synthesis-associated protein ImuA</fullName>
    </submittedName>
</protein>
<dbReference type="PIRSF" id="PIRSF037290">
    <property type="entry name" value="UCP037290"/>
    <property type="match status" value="1"/>
</dbReference>
<dbReference type="InterPro" id="IPR027417">
    <property type="entry name" value="P-loop_NTPase"/>
</dbReference>
<dbReference type="EMBL" id="SMLM01000002">
    <property type="protein sequence ID" value="TFZ02179.1"/>
    <property type="molecule type" value="Genomic_DNA"/>
</dbReference>
<dbReference type="Proteomes" id="UP000298180">
    <property type="component" value="Unassembled WGS sequence"/>
</dbReference>
<sequence>MQPAAALAVPHVWRVPDLAHEESVLASGHAALDRQLPGGGWPVGSLVELIQARPEAHVWQLVLPALARATSDKAGPVVLVGAPHPPFGPALAAQGLAADRLLWIRTDRAAARLWACEQALRCADVVGLIAWLPQARPQELRRLHLAARQHRKLLFVLRGLPVLQQASPAPLRLVLEGVEELQVRIVKRKGPPLEQPLRLPAMPARLEALLASRRRSVEAPVPVVERRSHVLDRLVTEA</sequence>
<dbReference type="AlphaFoldDB" id="A0A4Z0BVZ5"/>
<proteinExistence type="predicted"/>
<gene>
    <name evidence="1" type="primary">imuA</name>
    <name evidence="1" type="ORF">EZ313_12935</name>
</gene>
<comment type="caution">
    <text evidence="1">The sequence shown here is derived from an EMBL/GenBank/DDBJ whole genome shotgun (WGS) entry which is preliminary data.</text>
</comment>
<name>A0A4Z0BVZ5_9BURK</name>
<dbReference type="OrthoDB" id="9811176at2"/>
<dbReference type="NCBIfam" id="NF033429">
    <property type="entry name" value="ImuA_translesion"/>
    <property type="match status" value="1"/>
</dbReference>
<accession>A0A4Z0BVZ5</accession>
<evidence type="ECO:0000313" key="2">
    <source>
        <dbReference type="Proteomes" id="UP000298180"/>
    </source>
</evidence>
<keyword evidence="2" id="KW-1185">Reference proteome</keyword>
<dbReference type="SUPFAM" id="SSF52540">
    <property type="entry name" value="P-loop containing nucleoside triphosphate hydrolases"/>
    <property type="match status" value="1"/>
</dbReference>
<reference evidence="1 2" key="1">
    <citation type="submission" date="2019-03" db="EMBL/GenBank/DDBJ databases">
        <title>Ramlibacter henchirensis DSM 14656, whole genome shotgun sequence.</title>
        <authorList>
            <person name="Zhang X."/>
            <person name="Feng G."/>
            <person name="Zhu H."/>
        </authorList>
    </citation>
    <scope>NUCLEOTIDE SEQUENCE [LARGE SCALE GENOMIC DNA]</scope>
    <source>
        <strain evidence="1 2">DSM 14656</strain>
    </source>
</reference>
<dbReference type="InterPro" id="IPR047610">
    <property type="entry name" value="ImuA_translesion"/>
</dbReference>
<dbReference type="Gene3D" id="3.40.50.300">
    <property type="entry name" value="P-loop containing nucleotide triphosphate hydrolases"/>
    <property type="match status" value="1"/>
</dbReference>
<evidence type="ECO:0000313" key="1">
    <source>
        <dbReference type="EMBL" id="TFZ02179.1"/>
    </source>
</evidence>
<dbReference type="InterPro" id="IPR017166">
    <property type="entry name" value="UCP037290"/>
</dbReference>